<protein>
    <submittedName>
        <fullName evidence="1">Uncharacterized protein</fullName>
    </submittedName>
</protein>
<gene>
    <name evidence="1" type="ORF">NPIL_521101</name>
</gene>
<evidence type="ECO:0000313" key="2">
    <source>
        <dbReference type="Proteomes" id="UP000887013"/>
    </source>
</evidence>
<keyword evidence="2" id="KW-1185">Reference proteome</keyword>
<dbReference type="Proteomes" id="UP000887013">
    <property type="component" value="Unassembled WGS sequence"/>
</dbReference>
<name>A0A8X6TIH4_NEPPI</name>
<accession>A0A8X6TIH4</accession>
<reference evidence="1" key="1">
    <citation type="submission" date="2020-08" db="EMBL/GenBank/DDBJ databases">
        <title>Multicomponent nature underlies the extraordinary mechanical properties of spider dragline silk.</title>
        <authorList>
            <person name="Kono N."/>
            <person name="Nakamura H."/>
            <person name="Mori M."/>
            <person name="Yoshida Y."/>
            <person name="Ohtoshi R."/>
            <person name="Malay A.D."/>
            <person name="Moran D.A.P."/>
            <person name="Tomita M."/>
            <person name="Numata K."/>
            <person name="Arakawa K."/>
        </authorList>
    </citation>
    <scope>NUCLEOTIDE SEQUENCE</scope>
</reference>
<proteinExistence type="predicted"/>
<organism evidence="1 2">
    <name type="scientific">Nephila pilipes</name>
    <name type="common">Giant wood spider</name>
    <name type="synonym">Nephila maculata</name>
    <dbReference type="NCBI Taxonomy" id="299642"/>
    <lineage>
        <taxon>Eukaryota</taxon>
        <taxon>Metazoa</taxon>
        <taxon>Ecdysozoa</taxon>
        <taxon>Arthropoda</taxon>
        <taxon>Chelicerata</taxon>
        <taxon>Arachnida</taxon>
        <taxon>Araneae</taxon>
        <taxon>Araneomorphae</taxon>
        <taxon>Entelegynae</taxon>
        <taxon>Araneoidea</taxon>
        <taxon>Nephilidae</taxon>
        <taxon>Nephila</taxon>
    </lineage>
</organism>
<sequence length="122" mass="14448">MHIFIHCRGVLQISIFRAPALFLIGRALSFRRLPRVFIDWRRRARADVSCWPTIRRFRQEGYTAQYYLLYPTYLYVSFFFIPPPCSFRLGVKQNFFHWGGSPARKKDLDKTVLNAVVLGRFG</sequence>
<dbReference type="AlphaFoldDB" id="A0A8X6TIH4"/>
<evidence type="ECO:0000313" key="1">
    <source>
        <dbReference type="EMBL" id="GFT13305.1"/>
    </source>
</evidence>
<comment type="caution">
    <text evidence="1">The sequence shown here is derived from an EMBL/GenBank/DDBJ whole genome shotgun (WGS) entry which is preliminary data.</text>
</comment>
<dbReference type="EMBL" id="BMAW01104236">
    <property type="protein sequence ID" value="GFT13305.1"/>
    <property type="molecule type" value="Genomic_DNA"/>
</dbReference>